<keyword evidence="3" id="KW-1185">Reference proteome</keyword>
<dbReference type="Proteomes" id="UP000184295">
    <property type="component" value="Unassembled WGS sequence"/>
</dbReference>
<gene>
    <name evidence="2" type="ORF">SAMN02745225_01930</name>
</gene>
<organism evidence="2 3">
    <name type="scientific">Ferrithrix thermotolerans DSM 19514</name>
    <dbReference type="NCBI Taxonomy" id="1121881"/>
    <lineage>
        <taxon>Bacteria</taxon>
        <taxon>Bacillati</taxon>
        <taxon>Actinomycetota</taxon>
        <taxon>Acidimicrobiia</taxon>
        <taxon>Acidimicrobiales</taxon>
        <taxon>Acidimicrobiaceae</taxon>
        <taxon>Ferrithrix</taxon>
    </lineage>
</organism>
<dbReference type="STRING" id="1121881.SAMN02745225_01930"/>
<sequence>METKITTVKKYLRYLFRDAQGDAVVLVVLAIMLMTLIPVALFTTSVAQLPIAQGEQEYQRALAAAEAGVSDYINRLNQSSLSQSGNYWQYSATNLPPDGNPAFTGWATVPHSNGEYFHYTPNTSQTASTGVVYLTSTGLSLHGSTPTYRTITVGIRPDGFLNYLTLTDKNVIDPYFAPYVSYLSQTQAQNDCAYRYDQYNPSIGSDGPNMSLCSSLLAYYATGSTATGSLFSNDIYYMNGTPKFDGRVYSASTRVSGASSHPYWIDPLCGTTCSGDSPSFQNSSDPSLHPSLAFPTLNTALESAAQQDGCIYVGPTYIHIEGSYMTVKSPETPTTGFTNPNCLGSGTLPLPANGVIYVENMSSPLSCSGTVTIQGESLPCGEGDALTQGRIQGQLTIGSANDIFITGDLEYQGCASGGTTDVLGLVSNNFTELSSGFSSSNVTSDSCLGQSITTPVIYAAILALNHSFDVQNFWSIPPSGNLYIFGSISEEYADLEGSFNQTGLTNGYNTIYTYDQRLAYLTPPYFLSPLNAAWLQMSFSEVANPNTLPPLP</sequence>
<keyword evidence="1" id="KW-0812">Transmembrane</keyword>
<reference evidence="3" key="1">
    <citation type="submission" date="2016-11" db="EMBL/GenBank/DDBJ databases">
        <authorList>
            <person name="Varghese N."/>
            <person name="Submissions S."/>
        </authorList>
    </citation>
    <scope>NUCLEOTIDE SEQUENCE [LARGE SCALE GENOMIC DNA]</scope>
    <source>
        <strain evidence="3">DSM 19514</strain>
    </source>
</reference>
<dbReference type="EMBL" id="FQUL01000035">
    <property type="protein sequence ID" value="SHE89615.1"/>
    <property type="molecule type" value="Genomic_DNA"/>
</dbReference>
<name>A0A1M4X894_9ACTN</name>
<evidence type="ECO:0000313" key="2">
    <source>
        <dbReference type="EMBL" id="SHE89615.1"/>
    </source>
</evidence>
<evidence type="ECO:0000256" key="1">
    <source>
        <dbReference type="SAM" id="Phobius"/>
    </source>
</evidence>
<keyword evidence="1" id="KW-1133">Transmembrane helix</keyword>
<protein>
    <submittedName>
        <fullName evidence="2">Uncharacterized protein</fullName>
    </submittedName>
</protein>
<accession>A0A1M4X894</accession>
<evidence type="ECO:0000313" key="3">
    <source>
        <dbReference type="Proteomes" id="UP000184295"/>
    </source>
</evidence>
<feature type="transmembrane region" description="Helical" evidence="1">
    <location>
        <begin position="21"/>
        <end position="42"/>
    </location>
</feature>
<dbReference type="RefSeq" id="WP_072791816.1">
    <property type="nucleotide sequence ID" value="NZ_FQUL01000035.1"/>
</dbReference>
<keyword evidence="1" id="KW-0472">Membrane</keyword>
<dbReference type="AlphaFoldDB" id="A0A1M4X894"/>
<proteinExistence type="predicted"/>
<dbReference type="OrthoDB" id="36432at2"/>